<feature type="transmembrane region" description="Helical" evidence="1">
    <location>
        <begin position="12"/>
        <end position="36"/>
    </location>
</feature>
<keyword evidence="1" id="KW-1133">Transmembrane helix</keyword>
<dbReference type="AlphaFoldDB" id="A0ABD0JG06"/>
<keyword evidence="3" id="KW-1185">Reference proteome</keyword>
<name>A0ABD0JG06_9CAEN</name>
<accession>A0ABD0JG06</accession>
<reference evidence="2 3" key="1">
    <citation type="journal article" date="2023" name="Sci. Data">
        <title>Genome assembly of the Korean intertidal mud-creeper Batillaria attramentaria.</title>
        <authorList>
            <person name="Patra A.K."/>
            <person name="Ho P.T."/>
            <person name="Jun S."/>
            <person name="Lee S.J."/>
            <person name="Kim Y."/>
            <person name="Won Y.J."/>
        </authorList>
    </citation>
    <scope>NUCLEOTIDE SEQUENCE [LARGE SCALE GENOMIC DNA]</scope>
    <source>
        <strain evidence="2">Wonlab-2016</strain>
    </source>
</reference>
<dbReference type="EMBL" id="JACVVK020000461">
    <property type="protein sequence ID" value="KAK7473684.1"/>
    <property type="molecule type" value="Genomic_DNA"/>
</dbReference>
<dbReference type="Proteomes" id="UP001519460">
    <property type="component" value="Unassembled WGS sequence"/>
</dbReference>
<organism evidence="2 3">
    <name type="scientific">Batillaria attramentaria</name>
    <dbReference type="NCBI Taxonomy" id="370345"/>
    <lineage>
        <taxon>Eukaryota</taxon>
        <taxon>Metazoa</taxon>
        <taxon>Spiralia</taxon>
        <taxon>Lophotrochozoa</taxon>
        <taxon>Mollusca</taxon>
        <taxon>Gastropoda</taxon>
        <taxon>Caenogastropoda</taxon>
        <taxon>Sorbeoconcha</taxon>
        <taxon>Cerithioidea</taxon>
        <taxon>Batillariidae</taxon>
        <taxon>Batillaria</taxon>
    </lineage>
</organism>
<keyword evidence="1" id="KW-0812">Transmembrane</keyword>
<proteinExistence type="predicted"/>
<gene>
    <name evidence="2" type="ORF">BaRGS_00035081</name>
</gene>
<sequence length="85" mass="9749">MRKFPEKPSFKRWLVFGIKVGLIAEGVCLVGTYWVWHRMNTSQGECGTVEIFVISLRLFSLFGSCKQNAECCPANCVNQVKLHYF</sequence>
<evidence type="ECO:0000313" key="3">
    <source>
        <dbReference type="Proteomes" id="UP001519460"/>
    </source>
</evidence>
<protein>
    <submittedName>
        <fullName evidence="2">Uncharacterized protein</fullName>
    </submittedName>
</protein>
<keyword evidence="1" id="KW-0472">Membrane</keyword>
<evidence type="ECO:0000256" key="1">
    <source>
        <dbReference type="SAM" id="Phobius"/>
    </source>
</evidence>
<comment type="caution">
    <text evidence="2">The sequence shown here is derived from an EMBL/GenBank/DDBJ whole genome shotgun (WGS) entry which is preliminary data.</text>
</comment>
<evidence type="ECO:0000313" key="2">
    <source>
        <dbReference type="EMBL" id="KAK7473684.1"/>
    </source>
</evidence>